<proteinExistence type="predicted"/>
<gene>
    <name evidence="1" type="ORF">SFRICE_002558</name>
</gene>
<dbReference type="EMBL" id="ODYU01001414">
    <property type="protein sequence ID" value="SOQ37560.1"/>
    <property type="molecule type" value="Genomic_DNA"/>
</dbReference>
<evidence type="ECO:0000313" key="1">
    <source>
        <dbReference type="EMBL" id="SOQ37560.1"/>
    </source>
</evidence>
<organism evidence="1">
    <name type="scientific">Spodoptera frugiperda</name>
    <name type="common">Fall armyworm</name>
    <dbReference type="NCBI Taxonomy" id="7108"/>
    <lineage>
        <taxon>Eukaryota</taxon>
        <taxon>Metazoa</taxon>
        <taxon>Ecdysozoa</taxon>
        <taxon>Arthropoda</taxon>
        <taxon>Hexapoda</taxon>
        <taxon>Insecta</taxon>
        <taxon>Pterygota</taxon>
        <taxon>Neoptera</taxon>
        <taxon>Endopterygota</taxon>
        <taxon>Lepidoptera</taxon>
        <taxon>Glossata</taxon>
        <taxon>Ditrysia</taxon>
        <taxon>Noctuoidea</taxon>
        <taxon>Noctuidae</taxon>
        <taxon>Amphipyrinae</taxon>
        <taxon>Spodoptera</taxon>
    </lineage>
</organism>
<sequence length="177" mass="19883">MSTALLELSNPIKVIIGTSKVCDEKTINDKNTLQFRVKILTSSIVLSFLIDLNVGWAGDHSMTPPALVEVRGSVRSESLADQKYCSYYCFEPEPRQPVKSFESPDTWEHYPMTSPALGETRGSVRLILAKNHPLPTFAFQAGAPIYIDINLWPEPCKSTEALGKYDRGFDHYMRCHS</sequence>
<dbReference type="AlphaFoldDB" id="A0A2H1V9N4"/>
<accession>A0A2H1V9N4</accession>
<reference evidence="1" key="1">
    <citation type="submission" date="2016-07" db="EMBL/GenBank/DDBJ databases">
        <authorList>
            <person name="Bretaudeau A."/>
        </authorList>
    </citation>
    <scope>NUCLEOTIDE SEQUENCE</scope>
    <source>
        <strain evidence="1">Rice</strain>
        <tissue evidence="1">Whole body</tissue>
    </source>
</reference>
<protein>
    <submittedName>
        <fullName evidence="1">SFRICE_002558</fullName>
    </submittedName>
</protein>
<name>A0A2H1V9N4_SPOFR</name>